<name>A0A450X4J9_9GAMM</name>
<gene>
    <name evidence="1" type="ORF">BECKLFY1418C_GA0070996_11724</name>
</gene>
<reference evidence="1" key="1">
    <citation type="submission" date="2019-02" db="EMBL/GenBank/DDBJ databases">
        <authorList>
            <person name="Gruber-Vodicka R. H."/>
            <person name="Seah K. B. B."/>
        </authorList>
    </citation>
    <scope>NUCLEOTIDE SEQUENCE</scope>
    <source>
        <strain evidence="1">BECK_BY7</strain>
    </source>
</reference>
<sequence length="111" mass="12762">MFYGDGCRHASEIRYHSGPVHLRVDISRYRKNKDLERTGARARAHPASVLARSTDMFGPWRIATNESVDNDRILPIFRVCFLLEPMKHDRGSASRSWCLVKLDPIVKPRGK</sequence>
<dbReference type="EMBL" id="CAADFN010000172">
    <property type="protein sequence ID" value="VFK24254.1"/>
    <property type="molecule type" value="Genomic_DNA"/>
</dbReference>
<protein>
    <submittedName>
        <fullName evidence="1">Uncharacterized protein</fullName>
    </submittedName>
</protein>
<evidence type="ECO:0000313" key="1">
    <source>
        <dbReference type="EMBL" id="VFK24254.1"/>
    </source>
</evidence>
<dbReference type="AlphaFoldDB" id="A0A450X4J9"/>
<accession>A0A450X4J9</accession>
<organism evidence="1">
    <name type="scientific">Candidatus Kentrum sp. LFY</name>
    <dbReference type="NCBI Taxonomy" id="2126342"/>
    <lineage>
        <taxon>Bacteria</taxon>
        <taxon>Pseudomonadati</taxon>
        <taxon>Pseudomonadota</taxon>
        <taxon>Gammaproteobacteria</taxon>
        <taxon>Candidatus Kentrum</taxon>
    </lineage>
</organism>
<proteinExistence type="predicted"/>